<name>A0ABV8SJL8_9GAMM</name>
<dbReference type="PANTHER" id="PTHR47683">
    <property type="entry name" value="PSEUDOURIDINE SYNTHASE FAMILY PROTEIN-RELATED"/>
    <property type="match status" value="1"/>
</dbReference>
<gene>
    <name evidence="6" type="ORF">ACFPN2_01215</name>
</gene>
<dbReference type="RefSeq" id="WP_380594165.1">
    <property type="nucleotide sequence ID" value="NZ_JBHSDU010000001.1"/>
</dbReference>
<dbReference type="PROSITE" id="PS01149">
    <property type="entry name" value="PSI_RSU"/>
    <property type="match status" value="1"/>
</dbReference>
<evidence type="ECO:0000259" key="5">
    <source>
        <dbReference type="Pfam" id="PF00849"/>
    </source>
</evidence>
<feature type="domain" description="Pseudouridine synthase RsuA/RluA-like" evidence="5">
    <location>
        <begin position="3"/>
        <end position="148"/>
    </location>
</feature>
<dbReference type="InterPro" id="IPR020103">
    <property type="entry name" value="PsdUridine_synth_cat_dom_sf"/>
</dbReference>
<dbReference type="PANTHER" id="PTHR47683:SF2">
    <property type="entry name" value="RNA-BINDING S4 DOMAIN-CONTAINING PROTEIN"/>
    <property type="match status" value="1"/>
</dbReference>
<protein>
    <recommendedName>
        <fullName evidence="3">Pseudouridine synthase</fullName>
        <ecNumber evidence="3">5.4.99.-</ecNumber>
    </recommendedName>
</protein>
<comment type="caution">
    <text evidence="6">The sequence shown here is derived from an EMBL/GenBank/DDBJ whole genome shotgun (WGS) entry which is preliminary data.</text>
</comment>
<dbReference type="InterPro" id="IPR018496">
    <property type="entry name" value="PsdUridine_synth_RsuA/RluB_CS"/>
</dbReference>
<dbReference type="EMBL" id="JBHSDU010000001">
    <property type="protein sequence ID" value="MFC4307687.1"/>
    <property type="molecule type" value="Genomic_DNA"/>
</dbReference>
<dbReference type="Gene3D" id="3.30.70.1560">
    <property type="entry name" value="Alpha-L RNA-binding motif"/>
    <property type="match status" value="1"/>
</dbReference>
<accession>A0ABV8SJL8</accession>
<dbReference type="InterPro" id="IPR020094">
    <property type="entry name" value="TruA/RsuA/RluB/E/F_N"/>
</dbReference>
<dbReference type="EC" id="5.4.99.-" evidence="3"/>
<evidence type="ECO:0000256" key="3">
    <source>
        <dbReference type="RuleBase" id="RU003887"/>
    </source>
</evidence>
<dbReference type="Pfam" id="PF00849">
    <property type="entry name" value="PseudoU_synth_2"/>
    <property type="match status" value="1"/>
</dbReference>
<dbReference type="Proteomes" id="UP001595904">
    <property type="component" value="Unassembled WGS sequence"/>
</dbReference>
<dbReference type="Gene3D" id="3.30.70.580">
    <property type="entry name" value="Pseudouridine synthase I, catalytic domain, N-terminal subdomain"/>
    <property type="match status" value="1"/>
</dbReference>
<dbReference type="InterPro" id="IPR042092">
    <property type="entry name" value="PsdUridine_s_RsuA/RluB/E/F_cat"/>
</dbReference>
<reference evidence="7" key="1">
    <citation type="journal article" date="2019" name="Int. J. Syst. Evol. Microbiol.">
        <title>The Global Catalogue of Microorganisms (GCM) 10K type strain sequencing project: providing services to taxonomists for standard genome sequencing and annotation.</title>
        <authorList>
            <consortium name="The Broad Institute Genomics Platform"/>
            <consortium name="The Broad Institute Genome Sequencing Center for Infectious Disease"/>
            <person name="Wu L."/>
            <person name="Ma J."/>
        </authorList>
    </citation>
    <scope>NUCLEOTIDE SEQUENCE [LARGE SCALE GENOMIC DNA]</scope>
    <source>
        <strain evidence="7">CGMCC 1.10759</strain>
    </source>
</reference>
<evidence type="ECO:0000256" key="2">
    <source>
        <dbReference type="ARBA" id="ARBA00023235"/>
    </source>
</evidence>
<dbReference type="SUPFAM" id="SSF55120">
    <property type="entry name" value="Pseudouridine synthase"/>
    <property type="match status" value="1"/>
</dbReference>
<comment type="similarity">
    <text evidence="1 3">Belongs to the pseudouridine synthase RsuA family.</text>
</comment>
<organism evidence="6 7">
    <name type="scientific">Steroidobacter flavus</name>
    <dbReference type="NCBI Taxonomy" id="1842136"/>
    <lineage>
        <taxon>Bacteria</taxon>
        <taxon>Pseudomonadati</taxon>
        <taxon>Pseudomonadota</taxon>
        <taxon>Gammaproteobacteria</taxon>
        <taxon>Steroidobacterales</taxon>
        <taxon>Steroidobacteraceae</taxon>
        <taxon>Steroidobacter</taxon>
    </lineage>
</organism>
<sequence>MSLLLLNKPFRVLTQFTSEDGKATLRDFVHAPGMRPAGRLDYDSEGLVLLTDSGPLQTKLADPRWKQEKTYFVQVEGEINDDALAQLRRGVKLNDGMTLPAGAERIDEPEGLWPRDPPIRFRKAIPTNWLKLTIREGRNRQVRRMTAAVNLPTLRLIRWSVGPWSLQGLAPGESRPVDAEEIANFMKPESGRPAARPGAPSSKRRR</sequence>
<dbReference type="InterPro" id="IPR006145">
    <property type="entry name" value="PsdUridine_synth_RsuA/RluA"/>
</dbReference>
<keyword evidence="7" id="KW-1185">Reference proteome</keyword>
<proteinExistence type="inferred from homology"/>
<evidence type="ECO:0000313" key="6">
    <source>
        <dbReference type="EMBL" id="MFC4307687.1"/>
    </source>
</evidence>
<feature type="region of interest" description="Disordered" evidence="4">
    <location>
        <begin position="184"/>
        <end position="206"/>
    </location>
</feature>
<keyword evidence="2 3" id="KW-0413">Isomerase</keyword>
<evidence type="ECO:0000313" key="7">
    <source>
        <dbReference type="Proteomes" id="UP001595904"/>
    </source>
</evidence>
<evidence type="ECO:0000256" key="1">
    <source>
        <dbReference type="ARBA" id="ARBA00008348"/>
    </source>
</evidence>
<dbReference type="InterPro" id="IPR050343">
    <property type="entry name" value="RsuA_PseudoU_synthase"/>
</dbReference>
<evidence type="ECO:0000256" key="4">
    <source>
        <dbReference type="SAM" id="MobiDB-lite"/>
    </source>
</evidence>
<dbReference type="NCBIfam" id="TIGR00093">
    <property type="entry name" value="pseudouridine synthase"/>
    <property type="match status" value="1"/>
</dbReference>
<dbReference type="InterPro" id="IPR000748">
    <property type="entry name" value="PsdUridine_synth_RsuA/RluB/E/F"/>
</dbReference>